<proteinExistence type="predicted"/>
<accession>A0A4Y2B2N2</accession>
<feature type="region of interest" description="Disordered" evidence="1">
    <location>
        <begin position="1"/>
        <end position="33"/>
    </location>
</feature>
<evidence type="ECO:0000256" key="1">
    <source>
        <dbReference type="SAM" id="MobiDB-lite"/>
    </source>
</evidence>
<evidence type="ECO:0000313" key="4">
    <source>
        <dbReference type="Proteomes" id="UP000499080"/>
    </source>
</evidence>
<dbReference type="EMBL" id="BGPR01000044">
    <property type="protein sequence ID" value="GBL85595.1"/>
    <property type="molecule type" value="Genomic_DNA"/>
</dbReference>
<feature type="transmembrane region" description="Helical" evidence="2">
    <location>
        <begin position="56"/>
        <end position="76"/>
    </location>
</feature>
<comment type="caution">
    <text evidence="3">The sequence shown here is derived from an EMBL/GenBank/DDBJ whole genome shotgun (WGS) entry which is preliminary data.</text>
</comment>
<keyword evidence="4" id="KW-1185">Reference proteome</keyword>
<evidence type="ECO:0000313" key="3">
    <source>
        <dbReference type="EMBL" id="GBL85595.1"/>
    </source>
</evidence>
<sequence length="99" mass="11094">MRRGSSGGMITRDSGGAERGGGGRKKMERQKEGLVGSKNSLEFAMGQGYQEFRCPALSFLLFLSCSISSFLLCANLELKERKRKHLALNRPPWLRKMNK</sequence>
<evidence type="ECO:0000256" key="2">
    <source>
        <dbReference type="SAM" id="Phobius"/>
    </source>
</evidence>
<dbReference type="Proteomes" id="UP000499080">
    <property type="component" value="Unassembled WGS sequence"/>
</dbReference>
<protein>
    <submittedName>
        <fullName evidence="3">Uncharacterized protein</fullName>
    </submittedName>
</protein>
<keyword evidence="2" id="KW-0812">Transmembrane</keyword>
<dbReference type="AlphaFoldDB" id="A0A4Y2B2N2"/>
<name>A0A4Y2B2N2_ARAVE</name>
<keyword evidence="2" id="KW-1133">Transmembrane helix</keyword>
<reference evidence="3 4" key="1">
    <citation type="journal article" date="2019" name="Sci. Rep.">
        <title>Orb-weaving spider Araneus ventricosus genome elucidates the spidroin gene catalogue.</title>
        <authorList>
            <person name="Kono N."/>
            <person name="Nakamura H."/>
            <person name="Ohtoshi R."/>
            <person name="Moran D.A.P."/>
            <person name="Shinohara A."/>
            <person name="Yoshida Y."/>
            <person name="Fujiwara M."/>
            <person name="Mori M."/>
            <person name="Tomita M."/>
            <person name="Arakawa K."/>
        </authorList>
    </citation>
    <scope>NUCLEOTIDE SEQUENCE [LARGE SCALE GENOMIC DNA]</scope>
</reference>
<gene>
    <name evidence="3" type="ORF">AVEN_193069_1</name>
</gene>
<organism evidence="3 4">
    <name type="scientific">Araneus ventricosus</name>
    <name type="common">Orbweaver spider</name>
    <name type="synonym">Epeira ventricosa</name>
    <dbReference type="NCBI Taxonomy" id="182803"/>
    <lineage>
        <taxon>Eukaryota</taxon>
        <taxon>Metazoa</taxon>
        <taxon>Ecdysozoa</taxon>
        <taxon>Arthropoda</taxon>
        <taxon>Chelicerata</taxon>
        <taxon>Arachnida</taxon>
        <taxon>Araneae</taxon>
        <taxon>Araneomorphae</taxon>
        <taxon>Entelegynae</taxon>
        <taxon>Araneoidea</taxon>
        <taxon>Araneidae</taxon>
        <taxon>Araneus</taxon>
    </lineage>
</organism>
<keyword evidence="2" id="KW-0472">Membrane</keyword>